<dbReference type="EMBL" id="CP019070">
    <property type="protein sequence ID" value="APW64859.1"/>
    <property type="molecule type" value="Genomic_DNA"/>
</dbReference>
<dbReference type="RefSeq" id="WP_076084136.1">
    <property type="nucleotide sequence ID" value="NZ_CP019070.1"/>
</dbReference>
<keyword evidence="1" id="KW-1133">Transmembrane helix</keyword>
<organism evidence="2 3">
    <name type="scientific">Poseidonibacter parvus</name>
    <dbReference type="NCBI Taxonomy" id="1850254"/>
    <lineage>
        <taxon>Bacteria</taxon>
        <taxon>Pseudomonadati</taxon>
        <taxon>Campylobacterota</taxon>
        <taxon>Epsilonproteobacteria</taxon>
        <taxon>Campylobacterales</taxon>
        <taxon>Arcobacteraceae</taxon>
        <taxon>Poseidonibacter</taxon>
    </lineage>
</organism>
<evidence type="ECO:0000313" key="3">
    <source>
        <dbReference type="Proteomes" id="UP000186074"/>
    </source>
</evidence>
<feature type="transmembrane region" description="Helical" evidence="1">
    <location>
        <begin position="67"/>
        <end position="90"/>
    </location>
</feature>
<feature type="transmembrane region" description="Helical" evidence="1">
    <location>
        <begin position="39"/>
        <end position="60"/>
    </location>
</feature>
<evidence type="ECO:0000313" key="2">
    <source>
        <dbReference type="EMBL" id="APW64859.1"/>
    </source>
</evidence>
<keyword evidence="1" id="KW-0472">Membrane</keyword>
<dbReference type="AlphaFoldDB" id="A0A1P8KJX8"/>
<evidence type="ECO:0000256" key="1">
    <source>
        <dbReference type="SAM" id="Phobius"/>
    </source>
</evidence>
<gene>
    <name evidence="2" type="ORF">LPB137_02855</name>
</gene>
<accession>A0A1P8KJX8</accession>
<keyword evidence="1" id="KW-0812">Transmembrane</keyword>
<proteinExistence type="predicted"/>
<dbReference type="KEGG" id="alp:LPB137_02855"/>
<keyword evidence="3" id="KW-1185">Reference proteome</keyword>
<dbReference type="Proteomes" id="UP000186074">
    <property type="component" value="Chromosome"/>
</dbReference>
<protein>
    <submittedName>
        <fullName evidence="2">Uncharacterized protein</fullName>
    </submittedName>
</protein>
<dbReference type="OrthoDB" id="5347178at2"/>
<dbReference type="STRING" id="1850254.LPB137_02855"/>
<sequence>MAFIWIVILELFSSILEYIYLDVGKAYVFHMEESIFKELLISAIFVSFVWYLVSSIIFMYRKQFVILSLYGSVCIYLAITHDLTFNLLLHNLNPFELGIDGFGFYMIFQVLLKIVIIYLLIKMFLAIKTKKQS</sequence>
<name>A0A1P8KJX8_9BACT</name>
<reference evidence="2 3" key="1">
    <citation type="submission" date="2017-01" db="EMBL/GenBank/DDBJ databases">
        <title>Genome sequencing of Arcobacter sp. LPB0137.</title>
        <authorList>
            <person name="Lee G.-W."/>
            <person name="Yi H."/>
        </authorList>
    </citation>
    <scope>NUCLEOTIDE SEQUENCE [LARGE SCALE GENOMIC DNA]</scope>
    <source>
        <strain evidence="2 3">LPB0137</strain>
    </source>
</reference>
<feature type="transmembrane region" description="Helical" evidence="1">
    <location>
        <begin position="102"/>
        <end position="121"/>
    </location>
</feature>